<dbReference type="SUPFAM" id="SSF53474">
    <property type="entry name" value="alpha/beta-Hydrolases"/>
    <property type="match status" value="1"/>
</dbReference>
<dbReference type="AlphaFoldDB" id="A0A563U9Y3"/>
<organism evidence="1 2">
    <name type="scientific">Mucilaginibacter achroorhodeus</name>
    <dbReference type="NCBI Taxonomy" id="2599294"/>
    <lineage>
        <taxon>Bacteria</taxon>
        <taxon>Pseudomonadati</taxon>
        <taxon>Bacteroidota</taxon>
        <taxon>Sphingobacteriia</taxon>
        <taxon>Sphingobacteriales</taxon>
        <taxon>Sphingobacteriaceae</taxon>
        <taxon>Mucilaginibacter</taxon>
    </lineage>
</organism>
<dbReference type="InterPro" id="IPR029058">
    <property type="entry name" value="AB_hydrolase_fold"/>
</dbReference>
<reference evidence="1 2" key="1">
    <citation type="submission" date="2019-07" db="EMBL/GenBank/DDBJ databases">
        <authorList>
            <person name="Kim J."/>
        </authorList>
    </citation>
    <scope>NUCLEOTIDE SEQUENCE [LARGE SCALE GENOMIC DNA]</scope>
    <source>
        <strain evidence="1 2">MJ1a</strain>
    </source>
</reference>
<sequence length="236" mass="25608">MNFSESTVQLQHQGVKFSISVLEATNPKSLVVFAAGRGGSPTRHLPLLGAIADQGCTVIAPHFDMIPGQTPTKEQLDSRIGKLEIALTKHITPAAIPIIGIGHSIGATLLLALAGAKAMTFSGDIVETKFKSQFNGLVLLAPAVDFYLHPGALHTLNTGVYLRTGAKDTVTPPERTILFKQMLEKRHEVRFILDENAGHFSYMDQLPPNVEDIQPEREIFLSALASDVTEYIVTLN</sequence>
<comment type="caution">
    <text evidence="1">The sequence shown here is derived from an EMBL/GenBank/DDBJ whole genome shotgun (WGS) entry which is preliminary data.</text>
</comment>
<dbReference type="EMBL" id="VOEI01000001">
    <property type="protein sequence ID" value="TWR28140.1"/>
    <property type="molecule type" value="Genomic_DNA"/>
</dbReference>
<proteinExistence type="predicted"/>
<dbReference type="Gene3D" id="3.40.50.1820">
    <property type="entry name" value="alpha/beta hydrolase"/>
    <property type="match status" value="1"/>
</dbReference>
<keyword evidence="2" id="KW-1185">Reference proteome</keyword>
<name>A0A563U9Y3_9SPHI</name>
<dbReference type="Proteomes" id="UP000318010">
    <property type="component" value="Unassembled WGS sequence"/>
</dbReference>
<accession>A0A563U9Y3</accession>
<dbReference type="OrthoDB" id="9814760at2"/>
<evidence type="ECO:0000313" key="2">
    <source>
        <dbReference type="Proteomes" id="UP000318010"/>
    </source>
</evidence>
<protein>
    <recommendedName>
        <fullName evidence="3">Alpha/beta hydrolase</fullName>
    </recommendedName>
</protein>
<dbReference type="RefSeq" id="WP_146268935.1">
    <property type="nucleotide sequence ID" value="NZ_VOEI01000001.1"/>
</dbReference>
<evidence type="ECO:0008006" key="3">
    <source>
        <dbReference type="Google" id="ProtNLM"/>
    </source>
</evidence>
<evidence type="ECO:0000313" key="1">
    <source>
        <dbReference type="EMBL" id="TWR28140.1"/>
    </source>
</evidence>
<gene>
    <name evidence="1" type="ORF">FPZ42_02690</name>
</gene>